<proteinExistence type="predicted"/>
<dbReference type="OrthoDB" id="10057496at2759"/>
<evidence type="ECO:0000313" key="3">
    <source>
        <dbReference type="Proteomes" id="UP000008383"/>
    </source>
</evidence>
<feature type="compositionally biased region" description="Low complexity" evidence="1">
    <location>
        <begin position="134"/>
        <end position="143"/>
    </location>
</feature>
<evidence type="ECO:0000256" key="1">
    <source>
        <dbReference type="SAM" id="MobiDB-lite"/>
    </source>
</evidence>
<dbReference type="Proteomes" id="UP000008383">
    <property type="component" value="Unassembled WGS sequence"/>
</dbReference>
<dbReference type="KEGG" id="tve:TRV_03309"/>
<keyword evidence="3" id="KW-1185">Reference proteome</keyword>
<dbReference type="GeneID" id="9581228"/>
<dbReference type="AlphaFoldDB" id="D4D873"/>
<dbReference type="EMBL" id="ACYE01000170">
    <property type="protein sequence ID" value="EFE41952.1"/>
    <property type="molecule type" value="Genomic_DNA"/>
</dbReference>
<name>D4D873_TRIVH</name>
<dbReference type="RefSeq" id="XP_003022570.1">
    <property type="nucleotide sequence ID" value="XM_003022524.1"/>
</dbReference>
<sequence length="363" mass="39025">MLRKGAINPDIDSLAPKNTSFFLFFLCTYSFFSPTSISSCINHPFSKVHLVQVLNYTAHQTFPSASRNTNRFTHLGAMAEMRYISPDGPPLGGMPPQDFAFLQAFHMPHFMAYPSIIQNPPPGPPPASTPAPAPAAGAPAATPAPQVSTFPLTIYVVQHGLTDQVILHQTFTTNVPPPAPAPMAPASSPPRAPNPNPTAAQAPSPASPPSAAPAQGRRLPSGAYPPDSERAMVLPTGQGYIFPKKHTTLHIIEAFTAPWDNPGSTFQWRSYRVPSSMSISELIDQLCPTKAPDGRDATSRGVIECLEIGDGTWLKGSEFWIGGRRGGDDNMKRRVSQSLTAVGWTEQRGTIAQPVWITLSIAV</sequence>
<dbReference type="HOGENOM" id="CLU_065221_0_0_1"/>
<feature type="region of interest" description="Disordered" evidence="1">
    <location>
        <begin position="116"/>
        <end position="143"/>
    </location>
</feature>
<protein>
    <submittedName>
        <fullName evidence="2">Uncharacterized protein</fullName>
    </submittedName>
</protein>
<reference evidence="3" key="1">
    <citation type="journal article" date="2011" name="Genome Biol.">
        <title>Comparative and functional genomics provide insights into the pathogenicity of dermatophytic fungi.</title>
        <authorList>
            <person name="Burmester A."/>
            <person name="Shelest E."/>
            <person name="Gloeckner G."/>
            <person name="Heddergott C."/>
            <person name="Schindler S."/>
            <person name="Staib P."/>
            <person name="Heidel A."/>
            <person name="Felder M."/>
            <person name="Petzold A."/>
            <person name="Szafranski K."/>
            <person name="Feuermann M."/>
            <person name="Pedruzzi I."/>
            <person name="Priebe S."/>
            <person name="Groth M."/>
            <person name="Winkler R."/>
            <person name="Li W."/>
            <person name="Kniemeyer O."/>
            <person name="Schroeckh V."/>
            <person name="Hertweck C."/>
            <person name="Hube B."/>
            <person name="White T.C."/>
            <person name="Platzer M."/>
            <person name="Guthke R."/>
            <person name="Heitman J."/>
            <person name="Woestemeyer J."/>
            <person name="Zipfel P.F."/>
            <person name="Monod M."/>
            <person name="Brakhage A.A."/>
        </authorList>
    </citation>
    <scope>NUCLEOTIDE SEQUENCE [LARGE SCALE GENOMIC DNA]</scope>
    <source>
        <strain evidence="3">HKI 0517</strain>
    </source>
</reference>
<gene>
    <name evidence="2" type="ORF">TRV_03309</name>
</gene>
<feature type="compositionally biased region" description="Pro residues" evidence="1">
    <location>
        <begin position="175"/>
        <end position="196"/>
    </location>
</feature>
<accession>D4D873</accession>
<evidence type="ECO:0000313" key="2">
    <source>
        <dbReference type="EMBL" id="EFE41952.1"/>
    </source>
</evidence>
<organism evidence="2 3">
    <name type="scientific">Trichophyton verrucosum (strain HKI 0517)</name>
    <dbReference type="NCBI Taxonomy" id="663202"/>
    <lineage>
        <taxon>Eukaryota</taxon>
        <taxon>Fungi</taxon>
        <taxon>Dikarya</taxon>
        <taxon>Ascomycota</taxon>
        <taxon>Pezizomycotina</taxon>
        <taxon>Eurotiomycetes</taxon>
        <taxon>Eurotiomycetidae</taxon>
        <taxon>Onygenales</taxon>
        <taxon>Arthrodermataceae</taxon>
        <taxon>Trichophyton</taxon>
    </lineage>
</organism>
<feature type="region of interest" description="Disordered" evidence="1">
    <location>
        <begin position="172"/>
        <end position="230"/>
    </location>
</feature>
<feature type="compositionally biased region" description="Pro residues" evidence="1">
    <location>
        <begin position="119"/>
        <end position="133"/>
    </location>
</feature>
<comment type="caution">
    <text evidence="2">The sequence shown here is derived from an EMBL/GenBank/DDBJ whole genome shotgun (WGS) entry which is preliminary data.</text>
</comment>